<protein>
    <submittedName>
        <fullName evidence="4">Aldo/keto reductase</fullName>
    </submittedName>
    <submittedName>
        <fullName evidence="3">Aryl-alcohol dehydrogenase-like predicted oxidoreductase</fullName>
    </submittedName>
</protein>
<evidence type="ECO:0000313" key="5">
    <source>
        <dbReference type="Proteomes" id="UP000247790"/>
    </source>
</evidence>
<evidence type="ECO:0000313" key="4">
    <source>
        <dbReference type="EMBL" id="QKS54872.1"/>
    </source>
</evidence>
<accession>A0A2V4VXR7</accession>
<dbReference type="GO" id="GO:0016491">
    <property type="term" value="F:oxidoreductase activity"/>
    <property type="evidence" value="ECO:0007669"/>
    <property type="project" value="UniProtKB-KW"/>
</dbReference>
<dbReference type="InterPro" id="IPR023210">
    <property type="entry name" value="NADP_OxRdtase_dom"/>
</dbReference>
<dbReference type="Proteomes" id="UP000509327">
    <property type="component" value="Chromosome"/>
</dbReference>
<dbReference type="Gene3D" id="3.20.20.100">
    <property type="entry name" value="NADP-dependent oxidoreductase domain"/>
    <property type="match status" value="1"/>
</dbReference>
<proteinExistence type="predicted"/>
<gene>
    <name evidence="3" type="ORF">DFQ00_104127</name>
    <name evidence="4" type="ORF">HUB98_00080</name>
</gene>
<evidence type="ECO:0000313" key="6">
    <source>
        <dbReference type="Proteomes" id="UP000509327"/>
    </source>
</evidence>
<dbReference type="Pfam" id="PF00248">
    <property type="entry name" value="Aldo_ket_red"/>
    <property type="match status" value="1"/>
</dbReference>
<dbReference type="AlphaFoldDB" id="A0A2V4VXR7"/>
<dbReference type="Proteomes" id="UP000247790">
    <property type="component" value="Unassembled WGS sequence"/>
</dbReference>
<dbReference type="CDD" id="cd19082">
    <property type="entry name" value="AKR_AKR10A1_2"/>
    <property type="match status" value="1"/>
</dbReference>
<dbReference type="PANTHER" id="PTHR43364:SF4">
    <property type="entry name" value="NAD(P)-LINKED OXIDOREDUCTASE SUPERFAMILY PROTEIN"/>
    <property type="match status" value="1"/>
</dbReference>
<dbReference type="EMBL" id="CP054614">
    <property type="protein sequence ID" value="QKS54872.1"/>
    <property type="molecule type" value="Genomic_DNA"/>
</dbReference>
<dbReference type="InterPro" id="IPR050523">
    <property type="entry name" value="AKR_Detox_Biosynth"/>
</dbReference>
<evidence type="ECO:0000256" key="1">
    <source>
        <dbReference type="ARBA" id="ARBA00023002"/>
    </source>
</evidence>
<organism evidence="3 5">
    <name type="scientific">Paenibacillus barcinonensis</name>
    <dbReference type="NCBI Taxonomy" id="198119"/>
    <lineage>
        <taxon>Bacteria</taxon>
        <taxon>Bacillati</taxon>
        <taxon>Bacillota</taxon>
        <taxon>Bacilli</taxon>
        <taxon>Bacillales</taxon>
        <taxon>Paenibacillaceae</taxon>
        <taxon>Paenibacillus</taxon>
    </lineage>
</organism>
<reference evidence="3 5" key="1">
    <citation type="submission" date="2018-06" db="EMBL/GenBank/DDBJ databases">
        <title>Genomic Encyclopedia of Type Strains, Phase III (KMG-III): the genomes of soil and plant-associated and newly described type strains.</title>
        <authorList>
            <person name="Whitman W."/>
        </authorList>
    </citation>
    <scope>NUCLEOTIDE SEQUENCE [LARGE SCALE GENOMIC DNA]</scope>
    <source>
        <strain evidence="3 5">CECT 7022</strain>
    </source>
</reference>
<feature type="domain" description="NADP-dependent oxidoreductase" evidence="2">
    <location>
        <begin position="22"/>
        <end position="302"/>
    </location>
</feature>
<sequence>MYTNITSRIQLSRLILGTGDLVRMDHEDLLDRYVNAGGNTIDTARQYTQSEKRIGEWMEKRCNRDVIRILTKCAHPRDDASFISRVTPEAITEDLNDSLEALRTDYIDLLALHRDDPEQPVEPIIEELNKHLEAGSIRAFGASNWTHQRIQAANDYAAAAGLQGFQFSSVQLSLARALEPMWAGCVSAAKDTVEWHCGNQMPLLSWSAQAGGFFSGAFTPERTQDNLDMTRVYYTPDNWERLRRAQQLAAEKGVSATQVALAFVLHQRFPTSAIIGPRRPEELLQSFEAEKLHLTADEMAWINLEK</sequence>
<keyword evidence="1" id="KW-0560">Oxidoreductase</keyword>
<name>A0A2V4VXR7_PAEBA</name>
<dbReference type="PANTHER" id="PTHR43364">
    <property type="entry name" value="NADH-SPECIFIC METHYLGLYOXAL REDUCTASE-RELATED"/>
    <property type="match status" value="1"/>
</dbReference>
<dbReference type="EMBL" id="QJSW01000004">
    <property type="protein sequence ID" value="PYE50169.1"/>
    <property type="molecule type" value="Genomic_DNA"/>
</dbReference>
<reference evidence="4 6" key="2">
    <citation type="submission" date="2020-06" db="EMBL/GenBank/DDBJ databases">
        <title>Complete genome of Paenibacillus barcinonensis KACC11450.</title>
        <authorList>
            <person name="Kim M."/>
            <person name="Park Y.-J."/>
            <person name="Shin J.-H."/>
        </authorList>
    </citation>
    <scope>NUCLEOTIDE SEQUENCE [LARGE SCALE GENOMIC DNA]</scope>
    <source>
        <strain evidence="4 6">KACC11450</strain>
    </source>
</reference>
<evidence type="ECO:0000259" key="2">
    <source>
        <dbReference type="Pfam" id="PF00248"/>
    </source>
</evidence>
<dbReference type="RefSeq" id="WP_110896019.1">
    <property type="nucleotide sequence ID" value="NZ_CP054614.1"/>
</dbReference>
<evidence type="ECO:0000313" key="3">
    <source>
        <dbReference type="EMBL" id="PYE50169.1"/>
    </source>
</evidence>
<keyword evidence="6" id="KW-1185">Reference proteome</keyword>
<dbReference type="OrthoDB" id="9773828at2"/>
<dbReference type="GO" id="GO:0005829">
    <property type="term" value="C:cytosol"/>
    <property type="evidence" value="ECO:0007669"/>
    <property type="project" value="TreeGrafter"/>
</dbReference>
<dbReference type="InterPro" id="IPR036812">
    <property type="entry name" value="NAD(P)_OxRdtase_dom_sf"/>
</dbReference>
<dbReference type="SUPFAM" id="SSF51430">
    <property type="entry name" value="NAD(P)-linked oxidoreductase"/>
    <property type="match status" value="1"/>
</dbReference>